<dbReference type="EMBL" id="CACVBM020001080">
    <property type="protein sequence ID" value="CAA7029321.1"/>
    <property type="molecule type" value="Genomic_DNA"/>
</dbReference>
<accession>A0A6D2IGI4</accession>
<feature type="compositionally biased region" description="Basic and acidic residues" evidence="1">
    <location>
        <begin position="108"/>
        <end position="123"/>
    </location>
</feature>
<evidence type="ECO:0000256" key="1">
    <source>
        <dbReference type="SAM" id="MobiDB-lite"/>
    </source>
</evidence>
<organism evidence="2 3">
    <name type="scientific">Microthlaspi erraticum</name>
    <dbReference type="NCBI Taxonomy" id="1685480"/>
    <lineage>
        <taxon>Eukaryota</taxon>
        <taxon>Viridiplantae</taxon>
        <taxon>Streptophyta</taxon>
        <taxon>Embryophyta</taxon>
        <taxon>Tracheophyta</taxon>
        <taxon>Spermatophyta</taxon>
        <taxon>Magnoliopsida</taxon>
        <taxon>eudicotyledons</taxon>
        <taxon>Gunneridae</taxon>
        <taxon>Pentapetalae</taxon>
        <taxon>rosids</taxon>
        <taxon>malvids</taxon>
        <taxon>Brassicales</taxon>
        <taxon>Brassicaceae</taxon>
        <taxon>Coluteocarpeae</taxon>
        <taxon>Microthlaspi</taxon>
    </lineage>
</organism>
<proteinExistence type="predicted"/>
<gene>
    <name evidence="2" type="ORF">MERR_LOCUS16556</name>
</gene>
<reference evidence="2" key="1">
    <citation type="submission" date="2020-01" db="EMBL/GenBank/DDBJ databases">
        <authorList>
            <person name="Mishra B."/>
        </authorList>
    </citation>
    <scope>NUCLEOTIDE SEQUENCE [LARGE SCALE GENOMIC DNA]</scope>
</reference>
<name>A0A6D2IGI4_9BRAS</name>
<evidence type="ECO:0000313" key="3">
    <source>
        <dbReference type="Proteomes" id="UP000467841"/>
    </source>
</evidence>
<evidence type="ECO:0000313" key="2">
    <source>
        <dbReference type="EMBL" id="CAA7029321.1"/>
    </source>
</evidence>
<comment type="caution">
    <text evidence="2">The sequence shown here is derived from an EMBL/GenBank/DDBJ whole genome shotgun (WGS) entry which is preliminary data.</text>
</comment>
<dbReference type="AlphaFoldDB" id="A0A6D2IGI4"/>
<keyword evidence="3" id="KW-1185">Reference proteome</keyword>
<dbReference type="Proteomes" id="UP000467841">
    <property type="component" value="Unassembled WGS sequence"/>
</dbReference>
<feature type="region of interest" description="Disordered" evidence="1">
    <location>
        <begin position="93"/>
        <end position="134"/>
    </location>
</feature>
<protein>
    <submittedName>
        <fullName evidence="2">Uncharacterized protein</fullName>
    </submittedName>
</protein>
<sequence>MVLIPPFELSSARIELRELIISVTNDLVNPEKVPKRDVPGVEEGNSITSRVCSFISHIFFFLFSSNTRVRERELDSTESIEYRLQVVSEPGYAHKEDTLEGSGLTRRGRSESFSDPRRNDDSGFTRIGSGFDLR</sequence>